<gene>
    <name evidence="1" type="ORF">J1C50_04220</name>
</gene>
<evidence type="ECO:0000313" key="2">
    <source>
        <dbReference type="Proteomes" id="UP000664349"/>
    </source>
</evidence>
<evidence type="ECO:0000313" key="1">
    <source>
        <dbReference type="EMBL" id="MBO0414708.1"/>
    </source>
</evidence>
<organism evidence="1 2">
    <name type="scientific">Chromobacterium haemolyticum</name>
    <dbReference type="NCBI Taxonomy" id="394935"/>
    <lineage>
        <taxon>Bacteria</taxon>
        <taxon>Pseudomonadati</taxon>
        <taxon>Pseudomonadota</taxon>
        <taxon>Betaproteobacteria</taxon>
        <taxon>Neisseriales</taxon>
        <taxon>Chromobacteriaceae</taxon>
        <taxon>Chromobacterium</taxon>
    </lineage>
</organism>
<reference evidence="1 2" key="1">
    <citation type="submission" date="2021-03" db="EMBL/GenBank/DDBJ databases">
        <title>First Case of infection caused by Chromobacterium haemolyticum derived from water in China.</title>
        <authorList>
            <person name="Chen J."/>
            <person name="Liu C."/>
        </authorList>
    </citation>
    <scope>NUCLEOTIDE SEQUENCE [LARGE SCALE GENOMIC DNA]</scope>
    <source>
        <strain evidence="1 2">WJ-5</strain>
    </source>
</reference>
<accession>A0ABS3GI37</accession>
<proteinExistence type="predicted"/>
<sequence length="59" mass="6486">MANCINCSETMGWLNHVKADVFDSAVGPSPVIDLILRCPYCTQEYNAFVPVDDLIPLGE</sequence>
<comment type="caution">
    <text evidence="1">The sequence shown here is derived from an EMBL/GenBank/DDBJ whole genome shotgun (WGS) entry which is preliminary data.</text>
</comment>
<protein>
    <submittedName>
        <fullName evidence="1">Uncharacterized protein</fullName>
    </submittedName>
</protein>
<dbReference type="Proteomes" id="UP000664349">
    <property type="component" value="Unassembled WGS sequence"/>
</dbReference>
<name>A0ABS3GI37_9NEIS</name>
<dbReference type="EMBL" id="JAFLRD010000003">
    <property type="protein sequence ID" value="MBO0414708.1"/>
    <property type="molecule type" value="Genomic_DNA"/>
</dbReference>
<keyword evidence="2" id="KW-1185">Reference proteome</keyword>
<dbReference type="RefSeq" id="WP_114152732.1">
    <property type="nucleotide sequence ID" value="NZ_JAEILV010000003.1"/>
</dbReference>